<sequence length="177" mass="20691">MNNLTKNCKACDKEFAKYPSDSKKYWAIKMFCSKKCANNTNKNYKKLVGIKRPASVVEKMRKTMFRKGQAPWNKGIPYLAIRGEKHHNWKGGISSNGSRRFIMTTLEYKNWRRAIFERDDYTCQFCGARGVTLNADHIKPWSLYPELRYTIDNGRTLCPPCHKTTDTYGSKALYYKF</sequence>
<dbReference type="Pfam" id="PF01844">
    <property type="entry name" value="HNH"/>
    <property type="match status" value="1"/>
</dbReference>
<name>A0A6M3Y4D5_9ZZZZ</name>
<evidence type="ECO:0000259" key="1">
    <source>
        <dbReference type="SMART" id="SM00507"/>
    </source>
</evidence>
<dbReference type="InterPro" id="IPR003615">
    <property type="entry name" value="HNH_nuc"/>
</dbReference>
<keyword evidence="3" id="KW-0255">Endonuclease</keyword>
<dbReference type="CDD" id="cd00085">
    <property type="entry name" value="HNHc"/>
    <property type="match status" value="1"/>
</dbReference>
<keyword evidence="3" id="KW-0378">Hydrolase</keyword>
<feature type="domain" description="HNH nuclease" evidence="1">
    <location>
        <begin position="110"/>
        <end position="163"/>
    </location>
</feature>
<keyword evidence="3" id="KW-0540">Nuclease</keyword>
<reference evidence="3" key="1">
    <citation type="submission" date="2020-03" db="EMBL/GenBank/DDBJ databases">
        <title>The deep terrestrial virosphere.</title>
        <authorList>
            <person name="Holmfeldt K."/>
            <person name="Nilsson E."/>
            <person name="Simone D."/>
            <person name="Lopez-Fernandez M."/>
            <person name="Wu X."/>
            <person name="de Brujin I."/>
            <person name="Lundin D."/>
            <person name="Andersson A."/>
            <person name="Bertilsson S."/>
            <person name="Dopson M."/>
        </authorList>
    </citation>
    <scope>NUCLEOTIDE SEQUENCE</scope>
    <source>
        <strain evidence="3">MM415A00136</strain>
        <strain evidence="2">MM415B00397</strain>
    </source>
</reference>
<accession>A0A6M3Y4D5</accession>
<dbReference type="EMBL" id="MT145195">
    <property type="protein sequence ID" value="QJI05131.1"/>
    <property type="molecule type" value="Genomic_DNA"/>
</dbReference>
<dbReference type="GO" id="GO:0008270">
    <property type="term" value="F:zinc ion binding"/>
    <property type="evidence" value="ECO:0007669"/>
    <property type="project" value="InterPro"/>
</dbReference>
<dbReference type="GO" id="GO:0004519">
    <property type="term" value="F:endonuclease activity"/>
    <property type="evidence" value="ECO:0007669"/>
    <property type="project" value="UniProtKB-KW"/>
</dbReference>
<proteinExistence type="predicted"/>
<evidence type="ECO:0000313" key="3">
    <source>
        <dbReference type="EMBL" id="QJI05131.1"/>
    </source>
</evidence>
<protein>
    <submittedName>
        <fullName evidence="3">Putative homing endonuclease</fullName>
    </submittedName>
</protein>
<dbReference type="SMART" id="SM00507">
    <property type="entry name" value="HNHc"/>
    <property type="match status" value="1"/>
</dbReference>
<dbReference type="AlphaFoldDB" id="A0A6M3Y4D5"/>
<organism evidence="3">
    <name type="scientific">viral metagenome</name>
    <dbReference type="NCBI Taxonomy" id="1070528"/>
    <lineage>
        <taxon>unclassified sequences</taxon>
        <taxon>metagenomes</taxon>
        <taxon>organismal metagenomes</taxon>
    </lineage>
</organism>
<evidence type="ECO:0000313" key="2">
    <source>
        <dbReference type="EMBL" id="QJA65416.1"/>
    </source>
</evidence>
<dbReference type="Gene3D" id="1.10.30.50">
    <property type="match status" value="1"/>
</dbReference>
<dbReference type="EMBL" id="MT141538">
    <property type="protein sequence ID" value="QJA65416.1"/>
    <property type="molecule type" value="Genomic_DNA"/>
</dbReference>
<gene>
    <name evidence="3" type="ORF">MM415A00136_0013</name>
    <name evidence="2" type="ORF">MM415B00397_0028</name>
</gene>
<dbReference type="GO" id="GO:0003676">
    <property type="term" value="F:nucleic acid binding"/>
    <property type="evidence" value="ECO:0007669"/>
    <property type="project" value="InterPro"/>
</dbReference>
<dbReference type="InterPro" id="IPR002711">
    <property type="entry name" value="HNH"/>
</dbReference>